<gene>
    <name evidence="4" type="ORF">PQO03_19205</name>
</gene>
<evidence type="ECO:0000256" key="2">
    <source>
        <dbReference type="SAM" id="MobiDB-lite"/>
    </source>
</evidence>
<name>A0ABY7VXF5_9BACT</name>
<dbReference type="Proteomes" id="UP001214250">
    <property type="component" value="Chromosome 2"/>
</dbReference>
<evidence type="ECO:0000313" key="5">
    <source>
        <dbReference type="Proteomes" id="UP001214250"/>
    </source>
</evidence>
<organism evidence="4 5">
    <name type="scientific">Lentisphaera profundi</name>
    <dbReference type="NCBI Taxonomy" id="1658616"/>
    <lineage>
        <taxon>Bacteria</taxon>
        <taxon>Pseudomonadati</taxon>
        <taxon>Lentisphaerota</taxon>
        <taxon>Lentisphaeria</taxon>
        <taxon>Lentisphaerales</taxon>
        <taxon>Lentisphaeraceae</taxon>
        <taxon>Lentisphaera</taxon>
    </lineage>
</organism>
<feature type="transmembrane region" description="Helical" evidence="3">
    <location>
        <begin position="20"/>
        <end position="42"/>
    </location>
</feature>
<feature type="coiled-coil region" evidence="1">
    <location>
        <begin position="273"/>
        <end position="333"/>
    </location>
</feature>
<reference evidence="4 5" key="1">
    <citation type="submission" date="2023-02" db="EMBL/GenBank/DDBJ databases">
        <title>Genome sequence of Lentisphaera profundi SAORIC-696.</title>
        <authorList>
            <person name="Kim e."/>
            <person name="Cho J.-C."/>
            <person name="Choi A."/>
            <person name="Kang I."/>
        </authorList>
    </citation>
    <scope>NUCLEOTIDE SEQUENCE [LARGE SCALE GENOMIC DNA]</scope>
    <source>
        <strain evidence="4 5">SAORIC-696</strain>
    </source>
</reference>
<evidence type="ECO:0000313" key="4">
    <source>
        <dbReference type="EMBL" id="WDE97958.1"/>
    </source>
</evidence>
<proteinExistence type="predicted"/>
<accession>A0ABY7VXF5</accession>
<keyword evidence="3" id="KW-1133">Transmembrane helix</keyword>
<evidence type="ECO:0000256" key="1">
    <source>
        <dbReference type="SAM" id="Coils"/>
    </source>
</evidence>
<evidence type="ECO:0000256" key="3">
    <source>
        <dbReference type="SAM" id="Phobius"/>
    </source>
</evidence>
<dbReference type="RefSeq" id="WP_274152663.1">
    <property type="nucleotide sequence ID" value="NZ_CP117812.1"/>
</dbReference>
<keyword evidence="3" id="KW-0812">Transmembrane</keyword>
<feature type="transmembrane region" description="Helical" evidence="3">
    <location>
        <begin position="141"/>
        <end position="157"/>
    </location>
</feature>
<sequence>MNEINHFIDQVKARLLKARFATLLGPSLLGLCIINLLIALYFVSQGYKVETKLLLLPTVLIALGYIIFSVLKKPTKKEAADYADSFFDLRNALSSHLDFLSREATDDTQKQFHQLQLQQTSQLCQGQKIAAIPVRFSAKKIIASLLLIITTLVLCSFDDSDEIKAQKLLAQSTLETSTQNKKDLEETIEELQESMTEEERKLFKSTKIKQVLKNIESTENKLDALRQYAKLEKEISSLGDKMNTKNDKKLLDEISRELEKNRATNKMGKMFANKQYKDAAKELKDKMKALQDALKKSEQNQASKEAQKLANEMKNMSQKMQEAAKNLKANNSTMKMDISKMAELSKKLSDNICKNPKQCNMGEAKECSGDMKKAVLSLCDKLDENETKNLFMAKLDKMQEALAMSQAKMNGMSQMQGMQMAKGVGAGSQDSKNTTTQTIDTAYDTQLKGQQGEGSSLTQIEQASSGTGISRTTDPSNKQIEYKRQMESFIEQENIPEAMKSGVKEYFKRIHKD</sequence>
<protein>
    <submittedName>
        <fullName evidence="4">Uncharacterized protein</fullName>
    </submittedName>
</protein>
<dbReference type="EMBL" id="CP117812">
    <property type="protein sequence ID" value="WDE97958.1"/>
    <property type="molecule type" value="Genomic_DNA"/>
</dbReference>
<feature type="transmembrane region" description="Helical" evidence="3">
    <location>
        <begin position="54"/>
        <end position="71"/>
    </location>
</feature>
<feature type="coiled-coil region" evidence="1">
    <location>
        <begin position="174"/>
        <end position="248"/>
    </location>
</feature>
<feature type="region of interest" description="Disordered" evidence="2">
    <location>
        <begin position="448"/>
        <end position="482"/>
    </location>
</feature>
<feature type="compositionally biased region" description="Polar residues" evidence="2">
    <location>
        <begin position="448"/>
        <end position="479"/>
    </location>
</feature>
<keyword evidence="1" id="KW-0175">Coiled coil</keyword>
<keyword evidence="5" id="KW-1185">Reference proteome</keyword>
<keyword evidence="3" id="KW-0472">Membrane</keyword>